<evidence type="ECO:0000313" key="3">
    <source>
        <dbReference type="Proteomes" id="UP000313066"/>
    </source>
</evidence>
<comment type="caution">
    <text evidence="2">The sequence shown here is derived from an EMBL/GenBank/DDBJ whole genome shotgun (WGS) entry which is preliminary data.</text>
</comment>
<feature type="region of interest" description="Disordered" evidence="1">
    <location>
        <begin position="1"/>
        <end position="24"/>
    </location>
</feature>
<dbReference type="EMBL" id="VDMA02000017">
    <property type="protein sequence ID" value="KAB8181419.1"/>
    <property type="molecule type" value="Genomic_DNA"/>
</dbReference>
<dbReference type="Pfam" id="PF04237">
    <property type="entry name" value="YjbR"/>
    <property type="match status" value="1"/>
</dbReference>
<dbReference type="InterPro" id="IPR038056">
    <property type="entry name" value="YjbR-like_sf"/>
</dbReference>
<dbReference type="Gene3D" id="3.90.1150.30">
    <property type="match status" value="1"/>
</dbReference>
<dbReference type="InterPro" id="IPR058532">
    <property type="entry name" value="YjbR/MT2646/Rv2570-like"/>
</dbReference>
<dbReference type="AlphaFoldDB" id="A0A5N6BNJ8"/>
<accession>A0A5N6BNJ8</accession>
<dbReference type="SUPFAM" id="SSF142906">
    <property type="entry name" value="YjbR-like"/>
    <property type="match status" value="1"/>
</dbReference>
<reference evidence="2 3" key="1">
    <citation type="submission" date="2019-10" db="EMBL/GenBank/DDBJ databases">
        <title>Nonomuraea sp. nov., isolated from Phyllanthus amarus.</title>
        <authorList>
            <person name="Klykleung N."/>
            <person name="Tanasupawat S."/>
        </authorList>
    </citation>
    <scope>NUCLEOTIDE SEQUENCE [LARGE SCALE GENOMIC DNA]</scope>
    <source>
        <strain evidence="2 3">CR1-09</strain>
    </source>
</reference>
<sequence length="151" mass="16730">MDLSAGKAGVRSRSPRPCGTAAAGARGYSPFVTTTDDIRRWATALPEVEEVSHFRFKVPVFKVRGRTFLGMGRDETTAVFCVAEQQAADAAQADPSAYESVRRPDARKSFLGLQVELGRVPAERVRNLVEEAWRQQAPKRLAAEYDRHKPV</sequence>
<evidence type="ECO:0008006" key="4">
    <source>
        <dbReference type="Google" id="ProtNLM"/>
    </source>
</evidence>
<dbReference type="Proteomes" id="UP000313066">
    <property type="component" value="Unassembled WGS sequence"/>
</dbReference>
<organism evidence="2 3">
    <name type="scientific">Microbispora catharanthi</name>
    <dbReference type="NCBI Taxonomy" id="1712871"/>
    <lineage>
        <taxon>Bacteria</taxon>
        <taxon>Bacillati</taxon>
        <taxon>Actinomycetota</taxon>
        <taxon>Actinomycetes</taxon>
        <taxon>Streptosporangiales</taxon>
        <taxon>Streptosporangiaceae</taxon>
        <taxon>Microbispora</taxon>
    </lineage>
</organism>
<proteinExistence type="predicted"/>
<gene>
    <name evidence="2" type="ORF">FH610_028835</name>
</gene>
<evidence type="ECO:0000256" key="1">
    <source>
        <dbReference type="SAM" id="MobiDB-lite"/>
    </source>
</evidence>
<protein>
    <recommendedName>
        <fullName evidence="4">MmcQ/YjbR family DNA-binding protein</fullName>
    </recommendedName>
</protein>
<name>A0A5N6BNJ8_9ACTN</name>
<evidence type="ECO:0000313" key="2">
    <source>
        <dbReference type="EMBL" id="KAB8181419.1"/>
    </source>
</evidence>
<keyword evidence="3" id="KW-1185">Reference proteome</keyword>